<evidence type="ECO:0000313" key="3">
    <source>
        <dbReference type="EMBL" id="TWU35806.1"/>
    </source>
</evidence>
<name>A0A5C6DLK5_9BACT</name>
<evidence type="ECO:0008006" key="5">
    <source>
        <dbReference type="Google" id="ProtNLM"/>
    </source>
</evidence>
<protein>
    <recommendedName>
        <fullName evidence="5">Transmembrane protein</fullName>
    </recommendedName>
</protein>
<evidence type="ECO:0000256" key="2">
    <source>
        <dbReference type="SAM" id="Phobius"/>
    </source>
</evidence>
<keyword evidence="4" id="KW-1185">Reference proteome</keyword>
<feature type="region of interest" description="Disordered" evidence="1">
    <location>
        <begin position="46"/>
        <end position="72"/>
    </location>
</feature>
<dbReference type="Proteomes" id="UP000315471">
    <property type="component" value="Unassembled WGS sequence"/>
</dbReference>
<dbReference type="AlphaFoldDB" id="A0A5C6DLK5"/>
<feature type="transmembrane region" description="Helical" evidence="2">
    <location>
        <begin position="79"/>
        <end position="103"/>
    </location>
</feature>
<evidence type="ECO:0000313" key="4">
    <source>
        <dbReference type="Proteomes" id="UP000315471"/>
    </source>
</evidence>
<dbReference type="RefSeq" id="WP_146602317.1">
    <property type="nucleotide sequence ID" value="NZ_SJPY01000009.1"/>
</dbReference>
<accession>A0A5C6DLK5</accession>
<keyword evidence="2" id="KW-1133">Transmembrane helix</keyword>
<dbReference type="OrthoDB" id="244068at2"/>
<evidence type="ECO:0000256" key="1">
    <source>
        <dbReference type="SAM" id="MobiDB-lite"/>
    </source>
</evidence>
<dbReference type="EMBL" id="SJPY01000009">
    <property type="protein sequence ID" value="TWU35806.1"/>
    <property type="molecule type" value="Genomic_DNA"/>
</dbReference>
<feature type="region of interest" description="Disordered" evidence="1">
    <location>
        <begin position="115"/>
        <end position="158"/>
    </location>
</feature>
<comment type="caution">
    <text evidence="3">The sequence shown here is derived from an EMBL/GenBank/DDBJ whole genome shotgun (WGS) entry which is preliminary data.</text>
</comment>
<keyword evidence="2" id="KW-0812">Transmembrane</keyword>
<sequence length="385" mass="42228">MSENPTVESFADDPLKAYLPKSNPLAMLTSEMPVAEQSANTAADAIEPPTSFAKPCSPVQARPKGPGRRTVSRRRRSPVGIFIFAGVAVAFVTILCSLAWMFLYRSSPVASAIPAASKRDDSNESRTLSPEFDPVFHSPSKSEPDITSDVVTDAGNQPFPSELASEPIVVEQPDVPMLPPGSAKEEESVLENPMMPTEAHQSTLTPDMIAAMEIAIGRTSASIRNADWQQMSSLAKTCVEMPGTDHQLRIAESLYQISDLANHYRDGIRRGIETLKAGSDFEIDFGVRVIVVEATPQRLVVRLNAKTHRYLFDEIPLLLAHRLSTFSMSEKSPTTIAAKAAFEAISKNATPEHRQRSIRVLESINEQVPDFEPKLVAEGLQRLYE</sequence>
<reference evidence="3 4" key="1">
    <citation type="submission" date="2019-02" db="EMBL/GenBank/DDBJ databases">
        <title>Deep-cultivation of Planctomycetes and their phenomic and genomic characterization uncovers novel biology.</title>
        <authorList>
            <person name="Wiegand S."/>
            <person name="Jogler M."/>
            <person name="Boedeker C."/>
            <person name="Pinto D."/>
            <person name="Vollmers J."/>
            <person name="Rivas-Marin E."/>
            <person name="Kohn T."/>
            <person name="Peeters S.H."/>
            <person name="Heuer A."/>
            <person name="Rast P."/>
            <person name="Oberbeckmann S."/>
            <person name="Bunk B."/>
            <person name="Jeske O."/>
            <person name="Meyerdierks A."/>
            <person name="Storesund J.E."/>
            <person name="Kallscheuer N."/>
            <person name="Luecker S."/>
            <person name="Lage O.M."/>
            <person name="Pohl T."/>
            <person name="Merkel B.J."/>
            <person name="Hornburger P."/>
            <person name="Mueller R.-W."/>
            <person name="Bruemmer F."/>
            <person name="Labrenz M."/>
            <person name="Spormann A.M."/>
            <person name="Op Den Camp H."/>
            <person name="Overmann J."/>
            <person name="Amann R."/>
            <person name="Jetten M.S.M."/>
            <person name="Mascher T."/>
            <person name="Medema M.H."/>
            <person name="Devos D.P."/>
            <person name="Kaster A.-K."/>
            <person name="Ovreas L."/>
            <person name="Rohde M."/>
            <person name="Galperin M.Y."/>
            <person name="Jogler C."/>
        </authorList>
    </citation>
    <scope>NUCLEOTIDE SEQUENCE [LARGE SCALE GENOMIC DNA]</scope>
    <source>
        <strain evidence="3 4">Q31b</strain>
    </source>
</reference>
<organism evidence="3 4">
    <name type="scientific">Novipirellula aureliae</name>
    <dbReference type="NCBI Taxonomy" id="2527966"/>
    <lineage>
        <taxon>Bacteria</taxon>
        <taxon>Pseudomonadati</taxon>
        <taxon>Planctomycetota</taxon>
        <taxon>Planctomycetia</taxon>
        <taxon>Pirellulales</taxon>
        <taxon>Pirellulaceae</taxon>
        <taxon>Novipirellula</taxon>
    </lineage>
</organism>
<gene>
    <name evidence="3" type="ORF">Q31b_52410</name>
</gene>
<proteinExistence type="predicted"/>
<keyword evidence="2" id="KW-0472">Membrane</keyword>